<dbReference type="PANTHER" id="PTHR35024:SF4">
    <property type="entry name" value="POLYMER-FORMING CYTOSKELETAL PROTEIN"/>
    <property type="match status" value="1"/>
</dbReference>
<organism evidence="2 3">
    <name type="scientific">Microcystis aeruginosa NIES-3787</name>
    <dbReference type="NCBI Taxonomy" id="2517782"/>
    <lineage>
        <taxon>Bacteria</taxon>
        <taxon>Bacillati</taxon>
        <taxon>Cyanobacteriota</taxon>
        <taxon>Cyanophyceae</taxon>
        <taxon>Oscillatoriophycideae</taxon>
        <taxon>Chroococcales</taxon>
        <taxon>Microcystaceae</taxon>
        <taxon>Microcystis</taxon>
    </lineage>
</organism>
<protein>
    <recommendedName>
        <fullName evidence="4">Polymer-forming cytoskeletal protein</fullName>
    </recommendedName>
</protein>
<proteinExistence type="inferred from homology"/>
<name>A0A6H9GHW0_MICAE</name>
<evidence type="ECO:0000313" key="3">
    <source>
        <dbReference type="Proteomes" id="UP000438874"/>
    </source>
</evidence>
<evidence type="ECO:0008006" key="4">
    <source>
        <dbReference type="Google" id="ProtNLM"/>
    </source>
</evidence>
<dbReference type="Pfam" id="PF04519">
    <property type="entry name" value="Bactofilin"/>
    <property type="match status" value="1"/>
</dbReference>
<reference evidence="2 3" key="1">
    <citation type="submission" date="2019-02" db="EMBL/GenBank/DDBJ databases">
        <title>Draft genome sequence of Arthrospira platensis NIES-3787.</title>
        <authorList>
            <person name="Yamaguchi H."/>
            <person name="Suzuki S."/>
            <person name="Kawachi M."/>
        </authorList>
    </citation>
    <scope>NUCLEOTIDE SEQUENCE [LARGE SCALE GENOMIC DNA]</scope>
    <source>
        <strain evidence="2 3">NIES-3787</strain>
    </source>
</reference>
<evidence type="ECO:0000313" key="2">
    <source>
        <dbReference type="EMBL" id="GCL47300.1"/>
    </source>
</evidence>
<dbReference type="InterPro" id="IPR007607">
    <property type="entry name" value="BacA/B"/>
</dbReference>
<comment type="similarity">
    <text evidence="1">Belongs to the bactofilin family.</text>
</comment>
<evidence type="ECO:0000256" key="1">
    <source>
        <dbReference type="ARBA" id="ARBA00044755"/>
    </source>
</evidence>
<dbReference type="AlphaFoldDB" id="A0A6H9GHW0"/>
<sequence length="112" mass="11309">MSEGNPKGNLFVGAGVTANGTMTAPGLIVIDGAVDGVLNASAIDITRNGIVKGETTATNIRVAGQLMNTSTAHQSLLIEATGEVTGDITYGDLEIQKGGNISGTIISTPPKR</sequence>
<dbReference type="Proteomes" id="UP000438874">
    <property type="component" value="Unassembled WGS sequence"/>
</dbReference>
<dbReference type="PANTHER" id="PTHR35024">
    <property type="entry name" value="HYPOTHETICAL CYTOSOLIC PROTEIN"/>
    <property type="match status" value="1"/>
</dbReference>
<comment type="caution">
    <text evidence="2">The sequence shown here is derived from an EMBL/GenBank/DDBJ whole genome shotgun (WGS) entry which is preliminary data.</text>
</comment>
<gene>
    <name evidence="2" type="ORF">NIES3787_30060</name>
</gene>
<accession>A0A6H9GHW0</accession>
<dbReference type="EMBL" id="BJCH01000039">
    <property type="protein sequence ID" value="GCL47300.1"/>
    <property type="molecule type" value="Genomic_DNA"/>
</dbReference>